<dbReference type="Proteomes" id="UP000612055">
    <property type="component" value="Unassembled WGS sequence"/>
</dbReference>
<evidence type="ECO:0000313" key="3">
    <source>
        <dbReference type="Proteomes" id="UP000612055"/>
    </source>
</evidence>
<evidence type="ECO:0000256" key="1">
    <source>
        <dbReference type="SAM" id="MobiDB-lite"/>
    </source>
</evidence>
<organism evidence="2 3">
    <name type="scientific">Edaphochlamys debaryana</name>
    <dbReference type="NCBI Taxonomy" id="47281"/>
    <lineage>
        <taxon>Eukaryota</taxon>
        <taxon>Viridiplantae</taxon>
        <taxon>Chlorophyta</taxon>
        <taxon>core chlorophytes</taxon>
        <taxon>Chlorophyceae</taxon>
        <taxon>CS clade</taxon>
        <taxon>Chlamydomonadales</taxon>
        <taxon>Chlamydomonadales incertae sedis</taxon>
        <taxon>Edaphochlamys</taxon>
    </lineage>
</organism>
<dbReference type="AlphaFoldDB" id="A0A835XP15"/>
<sequence length="193" mass="20749">MGERLQTQRPMPKADGRILVESVRSLEHGQRTLQLIAQHVAMKRDLPGALEADWPARKKWLSRLCERALRIPSCKPLVLDVFANQEAFGLSTYFAAEMVETLAAAGAETPLLVRLVELFRARRPAGDKGSAAGYHRLLKVLRERKEEDAAKAASSGLRKLLDEAKGPQPAAAAAAAAAEGQVPAEAPAAPATA</sequence>
<evidence type="ECO:0000313" key="2">
    <source>
        <dbReference type="EMBL" id="KAG2487426.1"/>
    </source>
</evidence>
<reference evidence="2" key="1">
    <citation type="journal article" date="2020" name="bioRxiv">
        <title>Comparative genomics of Chlamydomonas.</title>
        <authorList>
            <person name="Craig R.J."/>
            <person name="Hasan A.R."/>
            <person name="Ness R.W."/>
            <person name="Keightley P.D."/>
        </authorList>
    </citation>
    <scope>NUCLEOTIDE SEQUENCE</scope>
    <source>
        <strain evidence="2">CCAP 11/70</strain>
    </source>
</reference>
<comment type="caution">
    <text evidence="2">The sequence shown here is derived from an EMBL/GenBank/DDBJ whole genome shotgun (WGS) entry which is preliminary data.</text>
</comment>
<proteinExistence type="predicted"/>
<dbReference type="EMBL" id="JAEHOE010000097">
    <property type="protein sequence ID" value="KAG2487426.1"/>
    <property type="molecule type" value="Genomic_DNA"/>
</dbReference>
<name>A0A835XP15_9CHLO</name>
<accession>A0A835XP15</accession>
<gene>
    <name evidence="2" type="ORF">HYH03_013993</name>
</gene>
<protein>
    <submittedName>
        <fullName evidence="2">Uncharacterized protein</fullName>
    </submittedName>
</protein>
<feature type="region of interest" description="Disordered" evidence="1">
    <location>
        <begin position="171"/>
        <end position="193"/>
    </location>
</feature>
<dbReference type="OrthoDB" id="531747at2759"/>
<keyword evidence="3" id="KW-1185">Reference proteome</keyword>